<name>A0A7L8AKL3_9FLAO</name>
<dbReference type="OrthoDB" id="1443261at2"/>
<keyword evidence="3" id="KW-1185">Reference proteome</keyword>
<gene>
    <name evidence="2" type="ORF">H9I45_15810</name>
</gene>
<dbReference type="KEGG" id="phal:H9I45_15810"/>
<reference evidence="2 3" key="1">
    <citation type="journal article" date="2016" name="Int. J. Syst. Evol. Microbiol.">
        <title>Polaribacter haliotis sp. nov., isolated from the gut of abalone Haliotis discus hannai.</title>
        <authorList>
            <person name="Kim Y.O."/>
            <person name="Park I.S."/>
            <person name="Park S."/>
            <person name="Nam B.H."/>
            <person name="Park J.M."/>
            <person name="Kim D.G."/>
            <person name="Yoon J.H."/>
        </authorList>
    </citation>
    <scope>NUCLEOTIDE SEQUENCE [LARGE SCALE GENOMIC DNA]</scope>
    <source>
        <strain evidence="2 3">KCTC 52418</strain>
    </source>
</reference>
<proteinExistence type="predicted"/>
<evidence type="ECO:0000256" key="1">
    <source>
        <dbReference type="SAM" id="MobiDB-lite"/>
    </source>
</evidence>
<accession>A0A7L8AKL3</accession>
<protein>
    <submittedName>
        <fullName evidence="2">Uncharacterized protein</fullName>
    </submittedName>
</protein>
<dbReference type="AlphaFoldDB" id="A0A7L8AKL3"/>
<dbReference type="RefSeq" id="WP_088354160.1">
    <property type="nucleotide sequence ID" value="NZ_NIDK01000006.1"/>
</dbReference>
<feature type="compositionally biased region" description="Basic and acidic residues" evidence="1">
    <location>
        <begin position="150"/>
        <end position="159"/>
    </location>
</feature>
<evidence type="ECO:0000313" key="3">
    <source>
        <dbReference type="Proteomes" id="UP000516764"/>
    </source>
</evidence>
<evidence type="ECO:0000313" key="2">
    <source>
        <dbReference type="EMBL" id="QOD62517.1"/>
    </source>
</evidence>
<organism evidence="2 3">
    <name type="scientific">Polaribacter haliotis</name>
    <dbReference type="NCBI Taxonomy" id="1888915"/>
    <lineage>
        <taxon>Bacteria</taxon>
        <taxon>Pseudomonadati</taxon>
        <taxon>Bacteroidota</taxon>
        <taxon>Flavobacteriia</taxon>
        <taxon>Flavobacteriales</taxon>
        <taxon>Flavobacteriaceae</taxon>
    </lineage>
</organism>
<feature type="region of interest" description="Disordered" evidence="1">
    <location>
        <begin position="150"/>
        <end position="183"/>
    </location>
</feature>
<dbReference type="EMBL" id="CP061813">
    <property type="protein sequence ID" value="QOD62517.1"/>
    <property type="molecule type" value="Genomic_DNA"/>
</dbReference>
<dbReference type="Proteomes" id="UP000516764">
    <property type="component" value="Chromosome"/>
</dbReference>
<sequence length="183" mass="21628">MKNLFLLFAFSYAGLVFSQQEPEFPKYNAKNVANIFYYNLSEIPEKIKVKKEITKNKTLTELRKYNDKIKKISFLNTPKLLDLELTINSLGKQLYSNRELAEKISKRIQTIIVPIRDSIDIYEKTLNENLEGFLSKKQNKKWLKYQRAEKRKLLPERPKNQNSAPVNMNRRRRNGQGIGGRRF</sequence>